<evidence type="ECO:0000313" key="1">
    <source>
        <dbReference type="EMBL" id="TCS85844.1"/>
    </source>
</evidence>
<dbReference type="AlphaFoldDB" id="A0A4R3KQQ6"/>
<dbReference type="EMBL" id="SMAD01000010">
    <property type="protein sequence ID" value="TCS85844.1"/>
    <property type="molecule type" value="Genomic_DNA"/>
</dbReference>
<evidence type="ECO:0000313" key="2">
    <source>
        <dbReference type="Proteomes" id="UP000295807"/>
    </source>
</evidence>
<proteinExistence type="predicted"/>
<sequence length="74" mass="8371">MGMKEAVCEMYRLNGLDEGLEKGIRKGRLEARSEVVRNLISQMDLDDQQAAKLAGVSDSFVKKVRRKLKQESLC</sequence>
<comment type="caution">
    <text evidence="1">The sequence shown here is derived from an EMBL/GenBank/DDBJ whole genome shotgun (WGS) entry which is preliminary data.</text>
</comment>
<dbReference type="Proteomes" id="UP000295807">
    <property type="component" value="Unassembled WGS sequence"/>
</dbReference>
<accession>A0A4R3KQQ6</accession>
<reference evidence="1 2" key="1">
    <citation type="submission" date="2019-03" db="EMBL/GenBank/DDBJ databases">
        <title>Genomic Encyclopedia of Type Strains, Phase IV (KMG-IV): sequencing the most valuable type-strain genomes for metagenomic binning, comparative biology and taxonomic classification.</title>
        <authorList>
            <person name="Goeker M."/>
        </authorList>
    </citation>
    <scope>NUCLEOTIDE SEQUENCE [LARGE SCALE GENOMIC DNA]</scope>
    <source>
        <strain evidence="1 2">DSM 21100</strain>
    </source>
</reference>
<gene>
    <name evidence="1" type="ORF">EDD80_11042</name>
</gene>
<keyword evidence="2" id="KW-1185">Reference proteome</keyword>
<organism evidence="1 2">
    <name type="scientific">Anseongella ginsenosidimutans</name>
    <dbReference type="NCBI Taxonomy" id="496056"/>
    <lineage>
        <taxon>Bacteria</taxon>
        <taxon>Pseudomonadati</taxon>
        <taxon>Bacteroidota</taxon>
        <taxon>Sphingobacteriia</taxon>
        <taxon>Sphingobacteriales</taxon>
        <taxon>Sphingobacteriaceae</taxon>
        <taxon>Anseongella</taxon>
    </lineage>
</organism>
<name>A0A4R3KQQ6_9SPHI</name>
<protein>
    <submittedName>
        <fullName evidence="1">Uncharacterized protein</fullName>
    </submittedName>
</protein>